<dbReference type="AlphaFoldDB" id="D0NF30"/>
<dbReference type="KEGG" id="pif:PITG_10332"/>
<keyword evidence="2" id="KW-1185">Reference proteome</keyword>
<gene>
    <name evidence="1" type="ORF">PITG_10332</name>
</gene>
<dbReference type="EMBL" id="DS028135">
    <property type="protein sequence ID" value="EEY56819.1"/>
    <property type="molecule type" value="Genomic_DNA"/>
</dbReference>
<dbReference type="RefSeq" id="XP_002902147.1">
    <property type="nucleotide sequence ID" value="XM_002902101.1"/>
</dbReference>
<protein>
    <submittedName>
        <fullName evidence="1">Uncharacterized protein</fullName>
    </submittedName>
</protein>
<dbReference type="OrthoDB" id="76966at2759"/>
<dbReference type="HOGENOM" id="CLU_1735024_0_0_1"/>
<dbReference type="InParanoid" id="D0NF30"/>
<reference evidence="2" key="1">
    <citation type="journal article" date="2009" name="Nature">
        <title>Genome sequence and analysis of the Irish potato famine pathogen Phytophthora infestans.</title>
        <authorList>
            <consortium name="The Broad Institute Genome Sequencing Platform"/>
            <person name="Haas B.J."/>
            <person name="Kamoun S."/>
            <person name="Zody M.C."/>
            <person name="Jiang R.H."/>
            <person name="Handsaker R.E."/>
            <person name="Cano L.M."/>
            <person name="Grabherr M."/>
            <person name="Kodira C.D."/>
            <person name="Raffaele S."/>
            <person name="Torto-Alalibo T."/>
            <person name="Bozkurt T.O."/>
            <person name="Ah-Fong A.M."/>
            <person name="Alvarado L."/>
            <person name="Anderson V.L."/>
            <person name="Armstrong M.R."/>
            <person name="Avrova A."/>
            <person name="Baxter L."/>
            <person name="Beynon J."/>
            <person name="Boevink P.C."/>
            <person name="Bollmann S.R."/>
            <person name="Bos J.I."/>
            <person name="Bulone V."/>
            <person name="Cai G."/>
            <person name="Cakir C."/>
            <person name="Carrington J.C."/>
            <person name="Chawner M."/>
            <person name="Conti L."/>
            <person name="Costanzo S."/>
            <person name="Ewan R."/>
            <person name="Fahlgren N."/>
            <person name="Fischbach M.A."/>
            <person name="Fugelstad J."/>
            <person name="Gilroy E.M."/>
            <person name="Gnerre S."/>
            <person name="Green P.J."/>
            <person name="Grenville-Briggs L.J."/>
            <person name="Griffith J."/>
            <person name="Grunwald N.J."/>
            <person name="Horn K."/>
            <person name="Horner N.R."/>
            <person name="Hu C.H."/>
            <person name="Huitema E."/>
            <person name="Jeong D.H."/>
            <person name="Jones A.M."/>
            <person name="Jones J.D."/>
            <person name="Jones R.W."/>
            <person name="Karlsson E.K."/>
            <person name="Kunjeti S.G."/>
            <person name="Lamour K."/>
            <person name="Liu Z."/>
            <person name="Ma L."/>
            <person name="Maclean D."/>
            <person name="Chibucos M.C."/>
            <person name="McDonald H."/>
            <person name="McWalters J."/>
            <person name="Meijer H.J."/>
            <person name="Morgan W."/>
            <person name="Morris P.F."/>
            <person name="Munro C.A."/>
            <person name="O'Neill K."/>
            <person name="Ospina-Giraldo M."/>
            <person name="Pinzon A."/>
            <person name="Pritchard L."/>
            <person name="Ramsahoye B."/>
            <person name="Ren Q."/>
            <person name="Restrepo S."/>
            <person name="Roy S."/>
            <person name="Sadanandom A."/>
            <person name="Savidor A."/>
            <person name="Schornack S."/>
            <person name="Schwartz D.C."/>
            <person name="Schumann U.D."/>
            <person name="Schwessinger B."/>
            <person name="Seyer L."/>
            <person name="Sharpe T."/>
            <person name="Silvar C."/>
            <person name="Song J."/>
            <person name="Studholme D.J."/>
            <person name="Sykes S."/>
            <person name="Thines M."/>
            <person name="van de Vondervoort P.J."/>
            <person name="Phuntumart V."/>
            <person name="Wawra S."/>
            <person name="Weide R."/>
            <person name="Win J."/>
            <person name="Young C."/>
            <person name="Zhou S."/>
            <person name="Fry W."/>
            <person name="Meyers B.C."/>
            <person name="van West P."/>
            <person name="Ristaino J."/>
            <person name="Govers F."/>
            <person name="Birch P.R."/>
            <person name="Whisson S.C."/>
            <person name="Judelson H.S."/>
            <person name="Nusbaum C."/>
        </authorList>
    </citation>
    <scope>NUCLEOTIDE SEQUENCE [LARGE SCALE GENOMIC DNA]</scope>
    <source>
        <strain evidence="2">T30-4</strain>
    </source>
</reference>
<organism evidence="1 2">
    <name type="scientific">Phytophthora infestans (strain T30-4)</name>
    <name type="common">Potato late blight agent</name>
    <dbReference type="NCBI Taxonomy" id="403677"/>
    <lineage>
        <taxon>Eukaryota</taxon>
        <taxon>Sar</taxon>
        <taxon>Stramenopiles</taxon>
        <taxon>Oomycota</taxon>
        <taxon>Peronosporomycetes</taxon>
        <taxon>Peronosporales</taxon>
        <taxon>Peronosporaceae</taxon>
        <taxon>Phytophthora</taxon>
    </lineage>
</organism>
<sequence>MKIKQESTTCSSSGKDLEDLLLKTQDGLVLLRELPNRRDQQWKESTKHPTWLQTLVSKLSLLNVQVATTAHCAVKRSEFSANAIDFVHVQDVNLLLQFNYLKHQQSVAMERFFIRLKWLPVSHRFHLRQRMLALTHQQKMKNTPRPNVSTA</sequence>
<dbReference type="VEuPathDB" id="FungiDB:PITG_10332"/>
<proteinExistence type="predicted"/>
<dbReference type="GeneID" id="9474043"/>
<accession>D0NF30</accession>
<dbReference type="eggNOG" id="ENOG502S6WV">
    <property type="taxonomic scope" value="Eukaryota"/>
</dbReference>
<dbReference type="Proteomes" id="UP000006643">
    <property type="component" value="Unassembled WGS sequence"/>
</dbReference>
<evidence type="ECO:0000313" key="2">
    <source>
        <dbReference type="Proteomes" id="UP000006643"/>
    </source>
</evidence>
<name>D0NF30_PHYIT</name>
<evidence type="ECO:0000313" key="1">
    <source>
        <dbReference type="EMBL" id="EEY56819.1"/>
    </source>
</evidence>